<evidence type="ECO:0000256" key="1">
    <source>
        <dbReference type="ARBA" id="ARBA00003117"/>
    </source>
</evidence>
<dbReference type="GO" id="GO:0006542">
    <property type="term" value="P:glutamine biosynthetic process"/>
    <property type="evidence" value="ECO:0007669"/>
    <property type="project" value="InterPro"/>
</dbReference>
<dbReference type="InterPro" id="IPR027303">
    <property type="entry name" value="Gln_synth_gly_rich_site"/>
</dbReference>
<evidence type="ECO:0000256" key="12">
    <source>
        <dbReference type="PIRSR" id="PIRSR604809-2"/>
    </source>
</evidence>
<feature type="binding site" evidence="13">
    <location>
        <position position="137"/>
    </location>
    <ligand>
        <name>Mg(2+)</name>
        <dbReference type="ChEBI" id="CHEBI:18420"/>
        <label>1</label>
    </ligand>
</feature>
<evidence type="ECO:0000256" key="10">
    <source>
        <dbReference type="ARBA" id="ARBA00023231"/>
    </source>
</evidence>
<dbReference type="Pfam" id="PF00120">
    <property type="entry name" value="Gln-synt_C"/>
    <property type="match status" value="1"/>
</dbReference>
<proteinExistence type="inferred from homology"/>
<dbReference type="InterPro" id="IPR008147">
    <property type="entry name" value="Gln_synt_N"/>
</dbReference>
<evidence type="ECO:0000256" key="9">
    <source>
        <dbReference type="ARBA" id="ARBA00022840"/>
    </source>
</evidence>
<dbReference type="InterPro" id="IPR008146">
    <property type="entry name" value="Gln_synth_cat_dom"/>
</dbReference>
<dbReference type="PROSITE" id="PS00180">
    <property type="entry name" value="GLNA_1"/>
    <property type="match status" value="1"/>
</dbReference>
<evidence type="ECO:0000259" key="19">
    <source>
        <dbReference type="PROSITE" id="PS51987"/>
    </source>
</evidence>
<dbReference type="PANTHER" id="PTHR43407:SF1">
    <property type="entry name" value="LENGSIN"/>
    <property type="match status" value="1"/>
</dbReference>
<dbReference type="SMART" id="SM01230">
    <property type="entry name" value="Gln-synt_C"/>
    <property type="match status" value="1"/>
</dbReference>
<dbReference type="EC" id="6.3.1.2" evidence="17"/>
<dbReference type="Pfam" id="PF03951">
    <property type="entry name" value="Gln-synt_N"/>
    <property type="match status" value="1"/>
</dbReference>
<dbReference type="GO" id="GO:0004356">
    <property type="term" value="F:glutamine synthetase activity"/>
    <property type="evidence" value="ECO:0007669"/>
    <property type="project" value="UniProtKB-EC"/>
</dbReference>
<evidence type="ECO:0000256" key="17">
    <source>
        <dbReference type="RuleBase" id="RU004356"/>
    </source>
</evidence>
<keyword evidence="9 12" id="KW-0067">ATP-binding</keyword>
<dbReference type="InterPro" id="IPR027302">
    <property type="entry name" value="Gln_synth_N_conserv_site"/>
</dbReference>
<evidence type="ECO:0000256" key="2">
    <source>
        <dbReference type="ARBA" id="ARBA00004496"/>
    </source>
</evidence>
<evidence type="ECO:0000256" key="8">
    <source>
        <dbReference type="ARBA" id="ARBA00022741"/>
    </source>
</evidence>
<evidence type="ECO:0000256" key="15">
    <source>
        <dbReference type="PROSITE-ProRule" id="PRU01330"/>
    </source>
</evidence>
<keyword evidence="7 17" id="KW-0436">Ligase</keyword>
<feature type="binding site" evidence="12">
    <location>
        <position position="212"/>
    </location>
    <ligand>
        <name>ATP</name>
        <dbReference type="ChEBI" id="CHEBI:30616"/>
    </ligand>
</feature>
<dbReference type="GO" id="GO:0016020">
    <property type="term" value="C:membrane"/>
    <property type="evidence" value="ECO:0007669"/>
    <property type="project" value="TreeGrafter"/>
</dbReference>
<evidence type="ECO:0000256" key="6">
    <source>
        <dbReference type="ARBA" id="ARBA00022490"/>
    </source>
</evidence>
<keyword evidence="13" id="KW-0479">Metal-binding</keyword>
<feature type="binding site" evidence="12">
    <location>
        <position position="345"/>
    </location>
    <ligand>
        <name>ATP</name>
        <dbReference type="ChEBI" id="CHEBI:30616"/>
    </ligand>
</feature>
<feature type="binding site" evidence="13">
    <location>
        <position position="135"/>
    </location>
    <ligand>
        <name>Mg(2+)</name>
        <dbReference type="ChEBI" id="CHEBI:18420"/>
        <label>2</label>
    </ligand>
</feature>
<name>A0A0A3XP89_BRAJP</name>
<comment type="function">
    <text evidence="1">Catalyzes the ATP-dependent biosynthesis of glutamine from glutamate and ammonia.</text>
</comment>
<comment type="catalytic activity">
    <reaction evidence="17">
        <text>L-glutamate + NH4(+) + ATP = L-glutamine + ADP + phosphate + H(+)</text>
        <dbReference type="Rhea" id="RHEA:16169"/>
        <dbReference type="ChEBI" id="CHEBI:15378"/>
        <dbReference type="ChEBI" id="CHEBI:28938"/>
        <dbReference type="ChEBI" id="CHEBI:29985"/>
        <dbReference type="ChEBI" id="CHEBI:30616"/>
        <dbReference type="ChEBI" id="CHEBI:43474"/>
        <dbReference type="ChEBI" id="CHEBI:58359"/>
        <dbReference type="ChEBI" id="CHEBI:456216"/>
        <dbReference type="EC" id="6.3.1.2"/>
    </reaction>
</comment>
<dbReference type="PROSITE" id="PS51987">
    <property type="entry name" value="GS_CATALYTIC"/>
    <property type="match status" value="1"/>
</dbReference>
<evidence type="ECO:0000256" key="4">
    <source>
        <dbReference type="ARBA" id="ARBA00011258"/>
    </source>
</evidence>
<dbReference type="RefSeq" id="WP_028156017.1">
    <property type="nucleotide sequence ID" value="NZ_JANUDC010000001.1"/>
</dbReference>
<dbReference type="Gene3D" id="3.30.590.10">
    <property type="entry name" value="Glutamine synthetase/guanido kinase, catalytic domain"/>
    <property type="match status" value="1"/>
</dbReference>
<dbReference type="InterPro" id="IPR004809">
    <property type="entry name" value="Gln_synth_I"/>
</dbReference>
<comment type="similarity">
    <text evidence="3 15 16">Belongs to the glutamine synthetase family.</text>
</comment>
<dbReference type="eggNOG" id="COG0174">
    <property type="taxonomic scope" value="Bacteria"/>
</dbReference>
<feature type="modified residue" description="O-AMP-tyrosine" evidence="14">
    <location>
        <position position="404"/>
    </location>
</feature>
<dbReference type="SUPFAM" id="SSF55931">
    <property type="entry name" value="Glutamine synthetase/guanido kinase"/>
    <property type="match status" value="1"/>
</dbReference>
<dbReference type="NCBIfam" id="TIGR00653">
    <property type="entry name" value="GlnA"/>
    <property type="match status" value="1"/>
</dbReference>
<comment type="subunit">
    <text evidence="4">Oligomer of 12 subunits arranged in the form of two hexameric ring.</text>
</comment>
<dbReference type="PROSITE" id="PS51986">
    <property type="entry name" value="GS_BETA_GRASP"/>
    <property type="match status" value="1"/>
</dbReference>
<comment type="caution">
    <text evidence="20">The sequence shown here is derived from an EMBL/GenBank/DDBJ whole genome shotgun (WGS) entry which is preliminary data.</text>
</comment>
<dbReference type="InterPro" id="IPR014746">
    <property type="entry name" value="Gln_synth/guanido_kin_cat_dom"/>
</dbReference>
<feature type="binding site" evidence="13">
    <location>
        <position position="364"/>
    </location>
    <ligand>
        <name>Mg(2+)</name>
        <dbReference type="ChEBI" id="CHEBI:18420"/>
        <label>1</label>
    </ligand>
</feature>
<dbReference type="Proteomes" id="UP000030377">
    <property type="component" value="Unassembled WGS sequence"/>
</dbReference>
<evidence type="ECO:0000256" key="5">
    <source>
        <dbReference type="ARBA" id="ARBA00021364"/>
    </source>
</evidence>
<dbReference type="GO" id="GO:0046872">
    <property type="term" value="F:metal ion binding"/>
    <property type="evidence" value="ECO:0007669"/>
    <property type="project" value="UniProtKB-KW"/>
</dbReference>
<comment type="cofactor">
    <cofactor evidence="13">
        <name>Mg(2+)</name>
        <dbReference type="ChEBI" id="CHEBI:18420"/>
    </cofactor>
    <text evidence="13">Binds 2 Mg(2+) ions per subunit.</text>
</comment>
<feature type="domain" description="GS beta-grasp" evidence="18">
    <location>
        <begin position="18"/>
        <end position="103"/>
    </location>
</feature>
<keyword evidence="14" id="KW-0597">Phosphoprotein</keyword>
<dbReference type="GO" id="GO:0005737">
    <property type="term" value="C:cytoplasm"/>
    <property type="evidence" value="ECO:0007669"/>
    <property type="project" value="UniProtKB-SubCell"/>
</dbReference>
<feature type="binding site" evidence="13">
    <location>
        <position position="217"/>
    </location>
    <ligand>
        <name>Mg(2+)</name>
        <dbReference type="ChEBI" id="CHEBI:18420"/>
        <label>1</label>
    </ligand>
</feature>
<keyword evidence="10" id="KW-0535">Nitrogen fixation</keyword>
<dbReference type="AlphaFoldDB" id="A0A0A3XP89"/>
<feature type="binding site" evidence="11">
    <location>
        <position position="366"/>
    </location>
    <ligand>
        <name>L-glutamate</name>
        <dbReference type="ChEBI" id="CHEBI:29985"/>
    </ligand>
</feature>
<feature type="binding site" evidence="11">
    <location>
        <position position="345"/>
    </location>
    <ligand>
        <name>L-glutamate</name>
        <dbReference type="ChEBI" id="CHEBI:29985"/>
    </ligand>
</feature>
<dbReference type="EMBL" id="JRPN01000028">
    <property type="protein sequence ID" value="KGT75064.1"/>
    <property type="molecule type" value="Genomic_DNA"/>
</dbReference>
<feature type="domain" description="GS catalytic" evidence="19">
    <location>
        <begin position="110"/>
        <end position="476"/>
    </location>
</feature>
<evidence type="ECO:0000256" key="16">
    <source>
        <dbReference type="RuleBase" id="RU000384"/>
    </source>
</evidence>
<dbReference type="PROSITE" id="PS00181">
    <property type="entry name" value="GLNA_ATP"/>
    <property type="match status" value="1"/>
</dbReference>
<keyword evidence="8 12" id="KW-0547">Nucleotide-binding</keyword>
<evidence type="ECO:0000259" key="18">
    <source>
        <dbReference type="PROSITE" id="PS51986"/>
    </source>
</evidence>
<feature type="binding site" evidence="13">
    <location>
        <position position="274"/>
    </location>
    <ligand>
        <name>Mg(2+)</name>
        <dbReference type="ChEBI" id="CHEBI:18420"/>
        <label>1</label>
    </ligand>
</feature>
<reference evidence="20 21" key="1">
    <citation type="submission" date="2014-09" db="EMBL/GenBank/DDBJ databases">
        <title>Draft genome of Bradyrhizobium japonicum Is-34.</title>
        <authorList>
            <person name="Tsurumaru H."/>
            <person name="Yamakawa T."/>
            <person name="Hashimoto S."/>
            <person name="Okizaki K."/>
            <person name="Kanesaki Y."/>
            <person name="Yoshikawa H."/>
            <person name="Yajima S."/>
        </authorList>
    </citation>
    <scope>NUCLEOTIDE SEQUENCE [LARGE SCALE GENOMIC DNA]</scope>
    <source>
        <strain evidence="20 21">Is-34</strain>
    </source>
</reference>
<feature type="binding site" evidence="12">
    <location>
        <begin position="276"/>
        <end position="278"/>
    </location>
    <ligand>
        <name>ATP</name>
        <dbReference type="ChEBI" id="CHEBI:30616"/>
    </ligand>
</feature>
<keyword evidence="6" id="KW-0963">Cytoplasm</keyword>
<dbReference type="PANTHER" id="PTHR43407">
    <property type="entry name" value="GLUTAMINE SYNTHETASE"/>
    <property type="match status" value="1"/>
</dbReference>
<dbReference type="Gene3D" id="3.10.20.70">
    <property type="entry name" value="Glutamine synthetase, N-terminal domain"/>
    <property type="match status" value="1"/>
</dbReference>
<accession>A0A0A3XP89</accession>
<dbReference type="SUPFAM" id="SSF54368">
    <property type="entry name" value="Glutamine synthetase, N-terminal domain"/>
    <property type="match status" value="1"/>
</dbReference>
<evidence type="ECO:0000256" key="13">
    <source>
        <dbReference type="PIRSR" id="PIRSR604809-3"/>
    </source>
</evidence>
<evidence type="ECO:0000313" key="21">
    <source>
        <dbReference type="Proteomes" id="UP000030377"/>
    </source>
</evidence>
<evidence type="ECO:0000256" key="7">
    <source>
        <dbReference type="ARBA" id="ARBA00022598"/>
    </source>
</evidence>
<keyword evidence="13" id="KW-0460">Magnesium</keyword>
<evidence type="ECO:0000256" key="11">
    <source>
        <dbReference type="PIRSR" id="PIRSR604809-1"/>
    </source>
</evidence>
<feature type="binding site" evidence="11">
    <location>
        <position position="327"/>
    </location>
    <ligand>
        <name>L-glutamate</name>
        <dbReference type="ChEBI" id="CHEBI:29985"/>
    </ligand>
</feature>
<feature type="binding site" evidence="13">
    <location>
        <position position="225"/>
    </location>
    <ligand>
        <name>Mg(2+)</name>
        <dbReference type="ChEBI" id="CHEBI:18420"/>
        <label>1</label>
    </ligand>
</feature>
<organism evidence="20 21">
    <name type="scientific">Bradyrhizobium japonicum</name>
    <dbReference type="NCBI Taxonomy" id="375"/>
    <lineage>
        <taxon>Bacteria</taxon>
        <taxon>Pseudomonadati</taxon>
        <taxon>Pseudomonadota</taxon>
        <taxon>Alphaproteobacteria</taxon>
        <taxon>Hyphomicrobiales</taxon>
        <taxon>Nitrobacteraceae</taxon>
        <taxon>Bradyrhizobium</taxon>
    </lineage>
</organism>
<evidence type="ECO:0000313" key="20">
    <source>
        <dbReference type="EMBL" id="KGT75064.1"/>
    </source>
</evidence>
<dbReference type="InterPro" id="IPR036651">
    <property type="entry name" value="Gln_synt_N_sf"/>
</dbReference>
<dbReference type="GO" id="GO:0005524">
    <property type="term" value="F:ATP binding"/>
    <property type="evidence" value="ECO:0007669"/>
    <property type="project" value="UniProtKB-KW"/>
</dbReference>
<feature type="binding site" evidence="11">
    <location>
        <position position="333"/>
    </location>
    <ligand>
        <name>L-glutamate</name>
        <dbReference type="ChEBI" id="CHEBI:29985"/>
    </ligand>
</feature>
<evidence type="ECO:0000256" key="14">
    <source>
        <dbReference type="PIRSR" id="PIRSR604809-50"/>
    </source>
</evidence>
<gene>
    <name evidence="20" type="ORF">MA20_37685</name>
</gene>
<dbReference type="FunFam" id="3.30.590.10:FF:000001">
    <property type="entry name" value="Glutamine synthetase"/>
    <property type="match status" value="1"/>
</dbReference>
<dbReference type="GO" id="GO:0019740">
    <property type="term" value="P:nitrogen utilization"/>
    <property type="evidence" value="ECO:0007669"/>
    <property type="project" value="TreeGrafter"/>
</dbReference>
<feature type="binding site" evidence="11">
    <location>
        <begin position="269"/>
        <end position="270"/>
    </location>
    <ligand>
        <name>L-glutamate</name>
        <dbReference type="ChEBI" id="CHEBI:29985"/>
    </ligand>
</feature>
<protein>
    <recommendedName>
        <fullName evidence="5 17">Glutamine synthetase</fullName>
        <ecNumber evidence="17">6.3.1.2</ecNumber>
    </recommendedName>
</protein>
<evidence type="ECO:0000256" key="3">
    <source>
        <dbReference type="ARBA" id="ARBA00009897"/>
    </source>
</evidence>
<comment type="subcellular location">
    <subcellularLocation>
        <location evidence="2">Cytoplasm</location>
    </subcellularLocation>
</comment>
<sequence>MVRNCASAEDLVKAIKDEKVQMIDLRFTDLPGVWQHFSVPPSAVNVDTLEEGIGFDGSSIRGFQEIHESDMLVVADPTTAFVDPYSPAKTLVLICNIRDPVTGQSYSRDARYIAQKAETYLRGTGRADISYFGPEAEFFVFDDVRYGQGINYAMHEIDSCEGSWNTASNEEPNLAHKPRPKEGYFPVPPTDSMQALRTEMVLTMEQLGIQIEAHHHEVATGGQNEIDMRFTTLTRMADNLMIYKYVVKNTAHQHGKTATFMPKPLFEDNASGMHVHQSLWKGETNLFYDKGDYAELSELARYYVGGLLTHAWALCGLCAPTTNSYRRLVPGYEAPINLVYSRRNRSACCRIPMYSPNPRAKRVEFRSPDPSCNPYLAFAAMLMAGLDGIDRRIDPGSPIDKNLYDLPPAEAKEVKSTPGSLDQALDALERDHAFLLRGDVFTADVVETWLDYKRKKEVDAIRLRPHPYEFHLYYDI</sequence>